<accession>A0A1I5N613</accession>
<evidence type="ECO:0000313" key="2">
    <source>
        <dbReference type="Proteomes" id="UP000182025"/>
    </source>
</evidence>
<proteinExistence type="predicted"/>
<dbReference type="Proteomes" id="UP000182025">
    <property type="component" value="Unassembled WGS sequence"/>
</dbReference>
<dbReference type="OrthoDB" id="1496213at2"/>
<name>A0A1I5N613_9GAMM</name>
<protein>
    <submittedName>
        <fullName evidence="1">Uncharacterized protein</fullName>
    </submittedName>
</protein>
<reference evidence="2" key="1">
    <citation type="submission" date="2016-10" db="EMBL/GenBank/DDBJ databases">
        <authorList>
            <person name="Varghese N."/>
            <person name="Submissions S."/>
        </authorList>
    </citation>
    <scope>NUCLEOTIDE SEQUENCE [LARGE SCALE GENOMIC DNA]</scope>
    <source>
        <strain evidence="2">JCM 15604</strain>
    </source>
</reference>
<organism evidence="1 2">
    <name type="scientific">Ectopseudomonas toyotomiensis</name>
    <dbReference type="NCBI Taxonomy" id="554344"/>
    <lineage>
        <taxon>Bacteria</taxon>
        <taxon>Pseudomonadati</taxon>
        <taxon>Pseudomonadota</taxon>
        <taxon>Gammaproteobacteria</taxon>
        <taxon>Pseudomonadales</taxon>
        <taxon>Pseudomonadaceae</taxon>
        <taxon>Ectopseudomonas</taxon>
    </lineage>
</organism>
<keyword evidence="2" id="KW-1185">Reference proteome</keyword>
<dbReference type="AlphaFoldDB" id="A0A1I5N613"/>
<dbReference type="RefSeq" id="WP_139227997.1">
    <property type="nucleotide sequence ID" value="NZ_FOXK01000001.1"/>
</dbReference>
<sequence>MVKVKKQRHPRVSQGDIIRDVEHVEYVTTKGGIVEISKITFPLVVVLTQDCDLAQDYKFRWSKALTPNQDKLLLSVLVAPLYNIEHVYTGEHLQDLGLKMAPINKSKSPGTYLRNNETPRYHYLDFPTETPLTPSAVDFKHYFSVNVEYLKKHKKENFVCQLSDLFREDVSQRFSSFLSRIGLP</sequence>
<gene>
    <name evidence="1" type="ORF">SAMN05216177_101521</name>
</gene>
<evidence type="ECO:0000313" key="1">
    <source>
        <dbReference type="EMBL" id="SFP17355.1"/>
    </source>
</evidence>
<dbReference type="EMBL" id="FOXK01000001">
    <property type="protein sequence ID" value="SFP17355.1"/>
    <property type="molecule type" value="Genomic_DNA"/>
</dbReference>